<dbReference type="CDD" id="cd02418">
    <property type="entry name" value="Peptidase_C39B"/>
    <property type="match status" value="1"/>
</dbReference>
<evidence type="ECO:0000256" key="3">
    <source>
        <dbReference type="ARBA" id="ARBA00022741"/>
    </source>
</evidence>
<comment type="subcellular location">
    <subcellularLocation>
        <location evidence="1">Cell membrane</location>
        <topology evidence="1">Multi-pass membrane protein</topology>
    </subcellularLocation>
</comment>
<keyword evidence="5" id="KW-0067">ATP-binding</keyword>
<dbReference type="InterPro" id="IPR036640">
    <property type="entry name" value="ABC1_TM_sf"/>
</dbReference>
<evidence type="ECO:0000256" key="5">
    <source>
        <dbReference type="ARBA" id="ARBA00022840"/>
    </source>
</evidence>
<evidence type="ECO:0000313" key="12">
    <source>
        <dbReference type="EMBL" id="MFD0863638.1"/>
    </source>
</evidence>
<dbReference type="Gene3D" id="3.90.70.10">
    <property type="entry name" value="Cysteine proteinases"/>
    <property type="match status" value="1"/>
</dbReference>
<reference evidence="13" key="1">
    <citation type="journal article" date="2019" name="Int. J. Syst. Evol. Microbiol.">
        <title>The Global Catalogue of Microorganisms (GCM) 10K type strain sequencing project: providing services to taxonomists for standard genome sequencing and annotation.</title>
        <authorList>
            <consortium name="The Broad Institute Genomics Platform"/>
            <consortium name="The Broad Institute Genome Sequencing Center for Infectious Disease"/>
            <person name="Wu L."/>
            <person name="Ma J."/>
        </authorList>
    </citation>
    <scope>NUCLEOTIDE SEQUENCE [LARGE SCALE GENOMIC DNA]</scope>
    <source>
        <strain evidence="13">CCUG 62952</strain>
    </source>
</reference>
<dbReference type="SUPFAM" id="SSF52540">
    <property type="entry name" value="P-loop containing nucleoside triphosphate hydrolases"/>
    <property type="match status" value="1"/>
</dbReference>
<evidence type="ECO:0000256" key="4">
    <source>
        <dbReference type="ARBA" id="ARBA00022801"/>
    </source>
</evidence>
<dbReference type="PROSITE" id="PS00211">
    <property type="entry name" value="ABC_TRANSPORTER_1"/>
    <property type="match status" value="1"/>
</dbReference>
<protein>
    <submittedName>
        <fullName evidence="12">Peptidase domain-containing ABC transporter</fullName>
    </submittedName>
</protein>
<dbReference type="PROSITE" id="PS50990">
    <property type="entry name" value="PEPTIDASE_C39"/>
    <property type="match status" value="1"/>
</dbReference>
<dbReference type="InterPro" id="IPR039421">
    <property type="entry name" value="Type_1_exporter"/>
</dbReference>
<evidence type="ECO:0000259" key="11">
    <source>
        <dbReference type="PROSITE" id="PS50990"/>
    </source>
</evidence>
<feature type="transmembrane region" description="Helical" evidence="8">
    <location>
        <begin position="392"/>
        <end position="413"/>
    </location>
</feature>
<name>A0ABW3D0P3_9FLAO</name>
<comment type="caution">
    <text evidence="12">The sequence shown here is derived from an EMBL/GenBank/DDBJ whole genome shotgun (WGS) entry which is preliminary data.</text>
</comment>
<dbReference type="InterPro" id="IPR027417">
    <property type="entry name" value="P-loop_NTPase"/>
</dbReference>
<proteinExistence type="predicted"/>
<dbReference type="PANTHER" id="PTHR43394:SF1">
    <property type="entry name" value="ATP-BINDING CASSETTE SUB-FAMILY B MEMBER 10, MITOCHONDRIAL"/>
    <property type="match status" value="1"/>
</dbReference>
<dbReference type="PROSITE" id="PS50929">
    <property type="entry name" value="ABC_TM1F"/>
    <property type="match status" value="1"/>
</dbReference>
<feature type="domain" description="Peptidase C39" evidence="11">
    <location>
        <begin position="14"/>
        <end position="137"/>
    </location>
</feature>
<dbReference type="InterPro" id="IPR011527">
    <property type="entry name" value="ABC1_TM_dom"/>
</dbReference>
<gene>
    <name evidence="12" type="ORF">ACFQ1M_15585</name>
</gene>
<accession>A0ABW3D0P3</accession>
<evidence type="ECO:0000313" key="13">
    <source>
        <dbReference type="Proteomes" id="UP001596978"/>
    </source>
</evidence>
<evidence type="ECO:0000256" key="2">
    <source>
        <dbReference type="ARBA" id="ARBA00022692"/>
    </source>
</evidence>
<feature type="domain" description="ABC transmembrane type-1" evidence="10">
    <location>
        <begin position="171"/>
        <end position="451"/>
    </location>
</feature>
<dbReference type="CDD" id="cd18570">
    <property type="entry name" value="ABC_6TM_PCAT1_LagD_like"/>
    <property type="match status" value="1"/>
</dbReference>
<dbReference type="RefSeq" id="WP_386409851.1">
    <property type="nucleotide sequence ID" value="NZ_JBHTJH010000017.1"/>
</dbReference>
<feature type="transmembrane region" description="Helical" evidence="8">
    <location>
        <begin position="425"/>
        <end position="449"/>
    </location>
</feature>
<evidence type="ECO:0000256" key="6">
    <source>
        <dbReference type="ARBA" id="ARBA00022989"/>
    </source>
</evidence>
<evidence type="ECO:0000256" key="8">
    <source>
        <dbReference type="SAM" id="Phobius"/>
    </source>
</evidence>
<keyword evidence="3" id="KW-0547">Nucleotide-binding</keyword>
<dbReference type="PROSITE" id="PS50893">
    <property type="entry name" value="ABC_TRANSPORTER_2"/>
    <property type="match status" value="1"/>
</dbReference>
<sequence>MLNKKRISKTIVRQQDQTDCGVACLLSLIKYYEGDGSLEKLRELSGTNRQGTTLLGLYQAANQLGFDAQGCEANIQAIIDHRTPLILHVLIDERLEHYIICYRYENGKFVIGDPAKGIYELSAKELEAIWVSRTCLTLAPNDEFVKAKAIARSKKVWFLTLLKEDYKLLGISIGIGVTMAVLGTSMAIFSQKLIDDILPSNDLKRLLTGLALLSFLLMARVGFSTLRELFLIRQSKDFNNRIIDKFYDSLLRLPKAFFDTRKIGELVARLNDTNRIQRVIKFLASNLLIDILSAIVALSFLYYYSWKIGLIATINLPIYFLIIYGFNSKIITAQKEVMQGYASSESHYINSMQGIASIKNHNGLNIFKKLNQLIYGNFQQKVFDLGKIKIRLSLFSGIAGVLFLIAVLGFGSYQVYQQAMSLGELMAVLGMAGTLMPAITNLALVAIPINEAKIAFQRMFEFASMQQEVTDGTHIEKFDSLEISDLTFRFAGRSRLLKGVNMKVHKGECVAIVGESGSGKSTLGQLLQKFYQKESGNIIVNGKMDLDGIAMESWRNHIGVVSQDIHLFNGTVLDNILMGTEDSVENVVKFVQQHGFEPFFSQFPQGLGTIVGEEGINLSGGQRQVVALARVLYKRPQLLILDEATAAMDRNTEKFTLRLLERLKDELTVILISHRLHTLKNFADRIYVLEDGKVAHGGGHKELLLTHNFYSEFWQELNADKKPTLVSA</sequence>
<evidence type="ECO:0000256" key="1">
    <source>
        <dbReference type="ARBA" id="ARBA00004651"/>
    </source>
</evidence>
<dbReference type="Pfam" id="PF03412">
    <property type="entry name" value="Peptidase_C39"/>
    <property type="match status" value="1"/>
</dbReference>
<dbReference type="InterPro" id="IPR003439">
    <property type="entry name" value="ABC_transporter-like_ATP-bd"/>
</dbReference>
<dbReference type="InterPro" id="IPR017871">
    <property type="entry name" value="ABC_transporter-like_CS"/>
</dbReference>
<evidence type="ECO:0000256" key="7">
    <source>
        <dbReference type="ARBA" id="ARBA00023136"/>
    </source>
</evidence>
<keyword evidence="4" id="KW-0378">Hydrolase</keyword>
<evidence type="ECO:0000259" key="10">
    <source>
        <dbReference type="PROSITE" id="PS50929"/>
    </source>
</evidence>
<keyword evidence="13" id="KW-1185">Reference proteome</keyword>
<dbReference type="Gene3D" id="1.20.1560.10">
    <property type="entry name" value="ABC transporter type 1, transmembrane domain"/>
    <property type="match status" value="1"/>
</dbReference>
<dbReference type="Gene3D" id="3.40.50.300">
    <property type="entry name" value="P-loop containing nucleotide triphosphate hydrolases"/>
    <property type="match status" value="1"/>
</dbReference>
<feature type="domain" description="ABC transporter" evidence="9">
    <location>
        <begin position="481"/>
        <end position="716"/>
    </location>
</feature>
<feature type="transmembrane region" description="Helical" evidence="8">
    <location>
        <begin position="279"/>
        <end position="302"/>
    </location>
</feature>
<feature type="transmembrane region" description="Helical" evidence="8">
    <location>
        <begin position="168"/>
        <end position="189"/>
    </location>
</feature>
<dbReference type="InterPro" id="IPR005074">
    <property type="entry name" value="Peptidase_C39"/>
</dbReference>
<dbReference type="SMART" id="SM00382">
    <property type="entry name" value="AAA"/>
    <property type="match status" value="1"/>
</dbReference>
<keyword evidence="6 8" id="KW-1133">Transmembrane helix</keyword>
<feature type="transmembrane region" description="Helical" evidence="8">
    <location>
        <begin position="209"/>
        <end position="226"/>
    </location>
</feature>
<dbReference type="Proteomes" id="UP001596978">
    <property type="component" value="Unassembled WGS sequence"/>
</dbReference>
<dbReference type="PANTHER" id="PTHR43394">
    <property type="entry name" value="ATP-DEPENDENT PERMEASE MDL1, MITOCHONDRIAL"/>
    <property type="match status" value="1"/>
</dbReference>
<dbReference type="Pfam" id="PF00005">
    <property type="entry name" value="ABC_tran"/>
    <property type="match status" value="1"/>
</dbReference>
<keyword evidence="7 8" id="KW-0472">Membrane</keyword>
<dbReference type="Pfam" id="PF00664">
    <property type="entry name" value="ABC_membrane"/>
    <property type="match status" value="1"/>
</dbReference>
<dbReference type="EMBL" id="JBHTJH010000017">
    <property type="protein sequence ID" value="MFD0863638.1"/>
    <property type="molecule type" value="Genomic_DNA"/>
</dbReference>
<dbReference type="InterPro" id="IPR003593">
    <property type="entry name" value="AAA+_ATPase"/>
</dbReference>
<dbReference type="SUPFAM" id="SSF90123">
    <property type="entry name" value="ABC transporter transmembrane region"/>
    <property type="match status" value="1"/>
</dbReference>
<keyword evidence="2 8" id="KW-0812">Transmembrane</keyword>
<organism evidence="12 13">
    <name type="scientific">Sungkyunkwania multivorans</name>
    <dbReference type="NCBI Taxonomy" id="1173618"/>
    <lineage>
        <taxon>Bacteria</taxon>
        <taxon>Pseudomonadati</taxon>
        <taxon>Bacteroidota</taxon>
        <taxon>Flavobacteriia</taxon>
        <taxon>Flavobacteriales</taxon>
        <taxon>Flavobacteriaceae</taxon>
        <taxon>Sungkyunkwania</taxon>
    </lineage>
</organism>
<evidence type="ECO:0000259" key="9">
    <source>
        <dbReference type="PROSITE" id="PS50893"/>
    </source>
</evidence>
<feature type="transmembrane region" description="Helical" evidence="8">
    <location>
        <begin position="308"/>
        <end position="326"/>
    </location>
</feature>